<evidence type="ECO:0000313" key="3">
    <source>
        <dbReference type="Proteomes" id="UP001516400"/>
    </source>
</evidence>
<protein>
    <submittedName>
        <fullName evidence="2">Uncharacterized protein</fullName>
    </submittedName>
</protein>
<reference evidence="2 3" key="1">
    <citation type="journal article" date="2021" name="BMC Biol.">
        <title>Horizontally acquired antibacterial genes associated with adaptive radiation of ladybird beetles.</title>
        <authorList>
            <person name="Li H.S."/>
            <person name="Tang X.F."/>
            <person name="Huang Y.H."/>
            <person name="Xu Z.Y."/>
            <person name="Chen M.L."/>
            <person name="Du X.Y."/>
            <person name="Qiu B.Y."/>
            <person name="Chen P.T."/>
            <person name="Zhang W."/>
            <person name="Slipinski A."/>
            <person name="Escalona H.E."/>
            <person name="Waterhouse R.M."/>
            <person name="Zwick A."/>
            <person name="Pang H."/>
        </authorList>
    </citation>
    <scope>NUCLEOTIDE SEQUENCE [LARGE SCALE GENOMIC DNA]</scope>
    <source>
        <strain evidence="2">SYSU2018</strain>
    </source>
</reference>
<evidence type="ECO:0000256" key="1">
    <source>
        <dbReference type="SAM" id="MobiDB-lite"/>
    </source>
</evidence>
<dbReference type="AlphaFoldDB" id="A0ABD2MU32"/>
<feature type="compositionally biased region" description="Basic and acidic residues" evidence="1">
    <location>
        <begin position="156"/>
        <end position="168"/>
    </location>
</feature>
<dbReference type="Proteomes" id="UP001516400">
    <property type="component" value="Unassembled WGS sequence"/>
</dbReference>
<comment type="caution">
    <text evidence="2">The sequence shown here is derived from an EMBL/GenBank/DDBJ whole genome shotgun (WGS) entry which is preliminary data.</text>
</comment>
<feature type="compositionally biased region" description="Low complexity" evidence="1">
    <location>
        <begin position="143"/>
        <end position="155"/>
    </location>
</feature>
<name>A0ABD2MU32_9CUCU</name>
<dbReference type="EMBL" id="JABFTP020000021">
    <property type="protein sequence ID" value="KAL3269621.1"/>
    <property type="molecule type" value="Genomic_DNA"/>
</dbReference>
<evidence type="ECO:0000313" key="2">
    <source>
        <dbReference type="EMBL" id="KAL3269621.1"/>
    </source>
</evidence>
<organism evidence="2 3">
    <name type="scientific">Cryptolaemus montrouzieri</name>
    <dbReference type="NCBI Taxonomy" id="559131"/>
    <lineage>
        <taxon>Eukaryota</taxon>
        <taxon>Metazoa</taxon>
        <taxon>Ecdysozoa</taxon>
        <taxon>Arthropoda</taxon>
        <taxon>Hexapoda</taxon>
        <taxon>Insecta</taxon>
        <taxon>Pterygota</taxon>
        <taxon>Neoptera</taxon>
        <taxon>Endopterygota</taxon>
        <taxon>Coleoptera</taxon>
        <taxon>Polyphaga</taxon>
        <taxon>Cucujiformia</taxon>
        <taxon>Coccinelloidea</taxon>
        <taxon>Coccinellidae</taxon>
        <taxon>Scymninae</taxon>
        <taxon>Scymnini</taxon>
        <taxon>Cryptolaemus</taxon>
    </lineage>
</organism>
<proteinExistence type="predicted"/>
<gene>
    <name evidence="2" type="ORF">HHI36_008685</name>
</gene>
<feature type="region of interest" description="Disordered" evidence="1">
    <location>
        <begin position="142"/>
        <end position="168"/>
    </location>
</feature>
<accession>A0ABD2MU32</accession>
<keyword evidence="3" id="KW-1185">Reference proteome</keyword>
<sequence length="168" mass="18939">MSGSWRTPEDITWNLFEYSDLEYNPDMLKNAPPKSISEYRARTSKVKIPGLFDGSIKDDAEVFISGRGKYHQDRIIKPGLPLEPIAEYDFNKNGKIREVSGLGYSNEIIERNLGAHSSHMEIEKLKSDIVIPNLKLYAINSRPSSSSALSSPLPAHMERKKSEDGNEE</sequence>